<dbReference type="AlphaFoldDB" id="A0A0P5Z0K4"/>
<organism evidence="9 10">
    <name type="scientific">Daphnia magna</name>
    <dbReference type="NCBI Taxonomy" id="35525"/>
    <lineage>
        <taxon>Eukaryota</taxon>
        <taxon>Metazoa</taxon>
        <taxon>Ecdysozoa</taxon>
        <taxon>Arthropoda</taxon>
        <taxon>Crustacea</taxon>
        <taxon>Branchiopoda</taxon>
        <taxon>Diplostraca</taxon>
        <taxon>Cladocera</taxon>
        <taxon>Anomopoda</taxon>
        <taxon>Daphniidae</taxon>
        <taxon>Daphnia</taxon>
    </lineage>
</organism>
<evidence type="ECO:0000256" key="6">
    <source>
        <dbReference type="ARBA" id="ARBA00023006"/>
    </source>
</evidence>
<comment type="similarity">
    <text evidence="3 7">Belongs to the ATG13 family. Metazoan subfamily.</text>
</comment>
<evidence type="ECO:0000256" key="2">
    <source>
        <dbReference type="ARBA" id="ARBA00004514"/>
    </source>
</evidence>
<dbReference type="OrthoDB" id="70161at2759"/>
<keyword evidence="6 7" id="KW-0072">Autophagy</keyword>
<evidence type="ECO:0000256" key="1">
    <source>
        <dbReference type="ARBA" id="ARBA00004329"/>
    </source>
</evidence>
<dbReference type="Proteomes" id="UP000076858">
    <property type="component" value="Unassembled WGS sequence"/>
</dbReference>
<reference evidence="9 10" key="1">
    <citation type="submission" date="2016-03" db="EMBL/GenBank/DDBJ databases">
        <title>EvidentialGene: Evidence-directed Construction of Genes on Genomes.</title>
        <authorList>
            <person name="Gilbert D.G."/>
            <person name="Choi J.-H."/>
            <person name="Mockaitis K."/>
            <person name="Colbourne J."/>
            <person name="Pfrender M."/>
        </authorList>
    </citation>
    <scope>NUCLEOTIDE SEQUENCE [LARGE SCALE GENOMIC DNA]</scope>
    <source>
        <strain evidence="9 10">Xinb3</strain>
        <tissue evidence="9">Complete organism</tissue>
    </source>
</reference>
<dbReference type="Gene3D" id="3.30.900.10">
    <property type="entry name" value="HORMA domain"/>
    <property type="match status" value="1"/>
</dbReference>
<evidence type="ECO:0000313" key="9">
    <source>
        <dbReference type="EMBL" id="KZS21821.1"/>
    </source>
</evidence>
<protein>
    <recommendedName>
        <fullName evidence="4 7">Autophagy-related protein 13</fullName>
    </recommendedName>
</protein>
<dbReference type="GO" id="GO:0000407">
    <property type="term" value="C:phagophore assembly site"/>
    <property type="evidence" value="ECO:0007669"/>
    <property type="project" value="UniProtKB-SubCell"/>
</dbReference>
<evidence type="ECO:0000256" key="8">
    <source>
        <dbReference type="SAM" id="MobiDB-lite"/>
    </source>
</evidence>
<dbReference type="InterPro" id="IPR040182">
    <property type="entry name" value="ATG13"/>
</dbReference>
<sequence>MATATMSYQTSGVAPVGLTPQEQKDMERFGKFLSQKMVQVIVQSRLGEKVCTPCKAHPSPSDWFNLGIEDIPEVGIETRKALKGQLLTIGSPPLCVEISLKTVEGDSLILENWCLSVNETSEPFNRVSYAVYSRMSLLLKSIISVSRITPAYKLSGRQGADSFVLCYRVFCGEPHGLGASTKNCTIGQVDTPIGLYSVVLSYRTQLALSPKDGAMLVKSDHFDQHFIGDQYSPRLCRAAHHKGDRGGESSSGSEPVASDESQDACRLFVNSPPGNKVAEYQNLLQQNRYSFDDGPKFGAFADPSSARRNLSAEFVLPELPLPTFMKIKSLKDVKKENEQRPLVTGGSALVPPKDIDVTENANQTNISTGPVSTSDEFVMVESLKTPFAEGDSSHDVGAFFRECQSAPVSLQSFNRSSGIATHEIGSQLEQFEKDLEGYDDLVQSLCIDSDESGK</sequence>
<evidence type="ECO:0000256" key="7">
    <source>
        <dbReference type="RuleBase" id="RU361214"/>
    </source>
</evidence>
<dbReference type="STRING" id="35525.A0A0P5Z0K4"/>
<keyword evidence="10" id="KW-1185">Reference proteome</keyword>
<dbReference type="GO" id="GO:0005829">
    <property type="term" value="C:cytosol"/>
    <property type="evidence" value="ECO:0007669"/>
    <property type="project" value="UniProtKB-SubCell"/>
</dbReference>
<dbReference type="PANTHER" id="PTHR13430">
    <property type="match status" value="1"/>
</dbReference>
<dbReference type="GO" id="GO:1990316">
    <property type="term" value="C:Atg1/ULK1 kinase complex"/>
    <property type="evidence" value="ECO:0007669"/>
    <property type="project" value="InterPro"/>
</dbReference>
<proteinExistence type="inferred from homology"/>
<dbReference type="Pfam" id="PF10033">
    <property type="entry name" value="ATG13"/>
    <property type="match status" value="1"/>
</dbReference>
<dbReference type="GO" id="GO:0042127">
    <property type="term" value="P:regulation of cell population proliferation"/>
    <property type="evidence" value="ECO:0007669"/>
    <property type="project" value="UniProtKB-ARBA"/>
</dbReference>
<dbReference type="PANTHER" id="PTHR13430:SF4">
    <property type="entry name" value="AUTOPHAGY-RELATED PROTEIN 13"/>
    <property type="match status" value="1"/>
</dbReference>
<accession>A0A0P5Z0K4</accession>
<evidence type="ECO:0000256" key="3">
    <source>
        <dbReference type="ARBA" id="ARBA00007341"/>
    </source>
</evidence>
<name>A0A0P5Z0K4_9CRUS</name>
<feature type="region of interest" description="Disordered" evidence="8">
    <location>
        <begin position="238"/>
        <end position="258"/>
    </location>
</feature>
<dbReference type="GO" id="GO:0000423">
    <property type="term" value="P:mitophagy"/>
    <property type="evidence" value="ECO:0007669"/>
    <property type="project" value="TreeGrafter"/>
</dbReference>
<dbReference type="InterPro" id="IPR018731">
    <property type="entry name" value="Atg13_N"/>
</dbReference>
<comment type="subcellular location">
    <subcellularLocation>
        <location evidence="2">Cytoplasm</location>
        <location evidence="2">Cytosol</location>
    </subcellularLocation>
    <subcellularLocation>
        <location evidence="1">Preautophagosomal structure</location>
    </subcellularLocation>
</comment>
<dbReference type="EMBL" id="LRGB01000020">
    <property type="protein sequence ID" value="KZS21821.1"/>
    <property type="molecule type" value="Genomic_DNA"/>
</dbReference>
<evidence type="ECO:0000256" key="4">
    <source>
        <dbReference type="ARBA" id="ARBA00013801"/>
    </source>
</evidence>
<evidence type="ECO:0000313" key="10">
    <source>
        <dbReference type="Proteomes" id="UP000076858"/>
    </source>
</evidence>
<gene>
    <name evidence="9" type="ORF">APZ42_011181</name>
</gene>
<evidence type="ECO:0000256" key="5">
    <source>
        <dbReference type="ARBA" id="ARBA00022490"/>
    </source>
</evidence>
<keyword evidence="5" id="KW-0963">Cytoplasm</keyword>
<dbReference type="InterPro" id="IPR036570">
    <property type="entry name" value="HORMA_dom_sf"/>
</dbReference>
<dbReference type="FunFam" id="3.30.900.10:FF:000001">
    <property type="entry name" value="Autophagy-related protein 13"/>
    <property type="match status" value="1"/>
</dbReference>
<feature type="compositionally biased region" description="Low complexity" evidence="8">
    <location>
        <begin position="248"/>
        <end position="258"/>
    </location>
</feature>
<comment type="caution">
    <text evidence="9">The sequence shown here is derived from an EMBL/GenBank/DDBJ whole genome shotgun (WGS) entry which is preliminary data.</text>
</comment>
<dbReference type="GO" id="GO:0034497">
    <property type="term" value="P:protein localization to phagophore assembly site"/>
    <property type="evidence" value="ECO:0007669"/>
    <property type="project" value="TreeGrafter"/>
</dbReference>
<dbReference type="GO" id="GO:0034727">
    <property type="term" value="P:piecemeal microautophagy of the nucleus"/>
    <property type="evidence" value="ECO:0007669"/>
    <property type="project" value="TreeGrafter"/>
</dbReference>